<evidence type="ECO:0000313" key="11">
    <source>
        <dbReference type="Proteomes" id="UP000261340"/>
    </source>
</evidence>
<keyword evidence="6" id="KW-0862">Zinc</keyword>
<proteinExistence type="inferred from homology"/>
<dbReference type="STRING" id="61819.ENSACIP00000030087"/>
<dbReference type="InterPro" id="IPR037519">
    <property type="entry name" value="LITAF_fam"/>
</dbReference>
<evidence type="ECO:0000256" key="6">
    <source>
        <dbReference type="ARBA" id="ARBA00022833"/>
    </source>
</evidence>
<dbReference type="GO" id="GO:0005634">
    <property type="term" value="C:nucleus"/>
    <property type="evidence" value="ECO:0007669"/>
    <property type="project" value="TreeGrafter"/>
</dbReference>
<dbReference type="PROSITE" id="PS51837">
    <property type="entry name" value="LITAF"/>
    <property type="match status" value="1"/>
</dbReference>
<feature type="domain" description="LITAF" evidence="9">
    <location>
        <begin position="56"/>
        <end position="138"/>
    </location>
</feature>
<dbReference type="GO" id="GO:0098560">
    <property type="term" value="C:cytoplasmic side of late endosome membrane"/>
    <property type="evidence" value="ECO:0007669"/>
    <property type="project" value="TreeGrafter"/>
</dbReference>
<accession>A0A3Q0TD83</accession>
<name>A0A3Q0TD83_AMPCI</name>
<evidence type="ECO:0000313" key="10">
    <source>
        <dbReference type="Ensembl" id="ENSACIP00000030087.1"/>
    </source>
</evidence>
<sequence length="139" mass="15471">LEVRFTPEENVRPPPGSSNVVYVEPPPTTPGEPLLKICSGEAKHKSGKLLIKPTLVVRTVILDLKKLPTTPCRTQCPECRQFVTTETYTSVSSVTWLVFCFCLSNSSGCCLIPFCIDKFKSVTHRCPKCRTSIQTIKKL</sequence>
<dbReference type="Proteomes" id="UP000261340">
    <property type="component" value="Unplaced"/>
</dbReference>
<feature type="compositionally biased region" description="Basic and acidic residues" evidence="8">
    <location>
        <begin position="1"/>
        <end position="11"/>
    </location>
</feature>
<dbReference type="Ensembl" id="ENSACIT00000030878.1">
    <property type="protein sequence ID" value="ENSACIP00000030087.1"/>
    <property type="gene ID" value="ENSACIG00000023284.1"/>
</dbReference>
<feature type="region of interest" description="Disordered" evidence="8">
    <location>
        <begin position="1"/>
        <end position="21"/>
    </location>
</feature>
<protein>
    <recommendedName>
        <fullName evidence="9">LITAF domain-containing protein</fullName>
    </recommendedName>
</protein>
<evidence type="ECO:0000256" key="5">
    <source>
        <dbReference type="ARBA" id="ARBA00022723"/>
    </source>
</evidence>
<keyword evidence="5" id="KW-0479">Metal-binding</keyword>
<dbReference type="PANTHER" id="PTHR23292:SF35">
    <property type="entry name" value="LITAF DOMAIN-CONTAINING PROTEIN"/>
    <property type="match status" value="1"/>
</dbReference>
<comment type="similarity">
    <text evidence="4">Belongs to the CDIP1/LITAF family.</text>
</comment>
<dbReference type="SMART" id="SM00714">
    <property type="entry name" value="LITAF"/>
    <property type="match status" value="1"/>
</dbReference>
<dbReference type="PANTHER" id="PTHR23292">
    <property type="entry name" value="LIPOPOLYSACCHARIDE-INDUCED TUMOR NECROSIS FACTOR-ALPHA FACTOR"/>
    <property type="match status" value="1"/>
</dbReference>
<dbReference type="GO" id="GO:0098574">
    <property type="term" value="C:cytoplasmic side of lysosomal membrane"/>
    <property type="evidence" value="ECO:0007669"/>
    <property type="project" value="TreeGrafter"/>
</dbReference>
<keyword evidence="11" id="KW-1185">Reference proteome</keyword>
<dbReference type="AlphaFoldDB" id="A0A3Q0TD83"/>
<organism evidence="10 11">
    <name type="scientific">Amphilophus citrinellus</name>
    <name type="common">Midas cichlid</name>
    <name type="synonym">Cichlasoma citrinellum</name>
    <dbReference type="NCBI Taxonomy" id="61819"/>
    <lineage>
        <taxon>Eukaryota</taxon>
        <taxon>Metazoa</taxon>
        <taxon>Chordata</taxon>
        <taxon>Craniata</taxon>
        <taxon>Vertebrata</taxon>
        <taxon>Euteleostomi</taxon>
        <taxon>Actinopterygii</taxon>
        <taxon>Neopterygii</taxon>
        <taxon>Teleostei</taxon>
        <taxon>Neoteleostei</taxon>
        <taxon>Acanthomorphata</taxon>
        <taxon>Ovalentaria</taxon>
        <taxon>Cichlomorphae</taxon>
        <taxon>Cichliformes</taxon>
        <taxon>Cichlidae</taxon>
        <taxon>New World cichlids</taxon>
        <taxon>Cichlasomatinae</taxon>
        <taxon>Heroini</taxon>
        <taxon>Amphilophus</taxon>
    </lineage>
</organism>
<reference evidence="10" key="1">
    <citation type="submission" date="2025-08" db="UniProtKB">
        <authorList>
            <consortium name="Ensembl"/>
        </authorList>
    </citation>
    <scope>IDENTIFICATION</scope>
</reference>
<reference evidence="10" key="2">
    <citation type="submission" date="2025-09" db="UniProtKB">
        <authorList>
            <consortium name="Ensembl"/>
        </authorList>
    </citation>
    <scope>IDENTIFICATION</scope>
</reference>
<dbReference type="GeneTree" id="ENSGT01100000263632"/>
<dbReference type="Pfam" id="PF10601">
    <property type="entry name" value="zf-LITAF-like"/>
    <property type="match status" value="1"/>
</dbReference>
<evidence type="ECO:0000256" key="4">
    <source>
        <dbReference type="ARBA" id="ARBA00005975"/>
    </source>
</evidence>
<evidence type="ECO:0000256" key="8">
    <source>
        <dbReference type="SAM" id="MobiDB-lite"/>
    </source>
</evidence>
<evidence type="ECO:0000259" key="9">
    <source>
        <dbReference type="PROSITE" id="PS51837"/>
    </source>
</evidence>
<keyword evidence="7" id="KW-0472">Membrane</keyword>
<dbReference type="InterPro" id="IPR006629">
    <property type="entry name" value="LITAF"/>
</dbReference>
<evidence type="ECO:0000256" key="3">
    <source>
        <dbReference type="ARBA" id="ARBA00004630"/>
    </source>
</evidence>
<evidence type="ECO:0000256" key="2">
    <source>
        <dbReference type="ARBA" id="ARBA00004414"/>
    </source>
</evidence>
<evidence type="ECO:0000256" key="7">
    <source>
        <dbReference type="ARBA" id="ARBA00023136"/>
    </source>
</evidence>
<dbReference type="GO" id="GO:0008270">
    <property type="term" value="F:zinc ion binding"/>
    <property type="evidence" value="ECO:0007669"/>
    <property type="project" value="TreeGrafter"/>
</dbReference>
<evidence type="ECO:0000256" key="1">
    <source>
        <dbReference type="ARBA" id="ARBA00004125"/>
    </source>
</evidence>
<comment type="subcellular location">
    <subcellularLocation>
        <location evidence="1">Endosome membrane</location>
        <topology evidence="1">Peripheral membrane protein</topology>
        <orientation evidence="1">Cytoplasmic side</orientation>
    </subcellularLocation>
    <subcellularLocation>
        <location evidence="2">Late endosome membrane</location>
    </subcellularLocation>
    <subcellularLocation>
        <location evidence="3">Lysosome membrane</location>
        <topology evidence="3">Peripheral membrane protein</topology>
        <orientation evidence="3">Cytoplasmic side</orientation>
    </subcellularLocation>
</comment>